<proteinExistence type="predicted"/>
<evidence type="ECO:0000313" key="1">
    <source>
        <dbReference type="EMBL" id="MEL0613905.1"/>
    </source>
</evidence>
<comment type="caution">
    <text evidence="1">The sequence shown here is derived from an EMBL/GenBank/DDBJ whole genome shotgun (WGS) entry which is preliminary data.</text>
</comment>
<organism evidence="1 2">
    <name type="scientific">Marinomonas arenicola</name>
    <dbReference type="NCBI Taxonomy" id="569601"/>
    <lineage>
        <taxon>Bacteria</taxon>
        <taxon>Pseudomonadati</taxon>
        <taxon>Pseudomonadota</taxon>
        <taxon>Gammaproteobacteria</taxon>
        <taxon>Oceanospirillales</taxon>
        <taxon>Oceanospirillaceae</taxon>
        <taxon>Marinomonas</taxon>
    </lineage>
</organism>
<accession>A0ABU9G858</accession>
<dbReference type="RefSeq" id="WP_341567549.1">
    <property type="nucleotide sequence ID" value="NZ_JBAKAR010000010.1"/>
</dbReference>
<keyword evidence="2" id="KW-1185">Reference proteome</keyword>
<evidence type="ECO:0000313" key="2">
    <source>
        <dbReference type="Proteomes" id="UP001379949"/>
    </source>
</evidence>
<dbReference type="EMBL" id="JBAKAR010000010">
    <property type="protein sequence ID" value="MEL0613905.1"/>
    <property type="molecule type" value="Genomic_DNA"/>
</dbReference>
<name>A0ABU9G858_9GAMM</name>
<sequence>MWNFSFLRVKAWPQPSRTLLCLLVVLQIAAWYPLWQYHQSDVQHDNKQQARMDGHTQLRQRQAKLLVSNSFTSETLQTRVVNTEKGEVTQWAISGKMLLGHWQAVQEKIQEKVAIGLVSASWTLTMDGHWQGHLLFDVLRPNKSQSQQDWLPARQVAMSGALAQWRLISVAVFQGEAFALLSYQSAKRWVAQGDWLPTLGLSVQRVLPDQVTFVAPSGDAFLLSVRDRNGMKE</sequence>
<gene>
    <name evidence="1" type="ORF">V6242_12185</name>
</gene>
<reference evidence="1 2" key="1">
    <citation type="submission" date="2024-02" db="EMBL/GenBank/DDBJ databases">
        <title>Bacteria isolated from the canopy kelp, Nereocystis luetkeana.</title>
        <authorList>
            <person name="Pfister C.A."/>
            <person name="Younker I.T."/>
            <person name="Light S.H."/>
        </authorList>
    </citation>
    <scope>NUCLEOTIDE SEQUENCE [LARGE SCALE GENOMIC DNA]</scope>
    <source>
        <strain evidence="1 2">TI.4.07</strain>
    </source>
</reference>
<dbReference type="Proteomes" id="UP001379949">
    <property type="component" value="Unassembled WGS sequence"/>
</dbReference>
<protein>
    <submittedName>
        <fullName evidence="1">Uncharacterized protein</fullName>
    </submittedName>
</protein>